<feature type="transmembrane region" description="Helical" evidence="1">
    <location>
        <begin position="177"/>
        <end position="195"/>
    </location>
</feature>
<dbReference type="OrthoDB" id="5242705at2759"/>
<evidence type="ECO:0000313" key="2">
    <source>
        <dbReference type="EMBL" id="CAF9918232.1"/>
    </source>
</evidence>
<dbReference type="EMBL" id="CAJPDS010000021">
    <property type="protein sequence ID" value="CAF9918232.1"/>
    <property type="molecule type" value="Genomic_DNA"/>
</dbReference>
<name>A0A8H3I7X6_9LECA</name>
<keyword evidence="1" id="KW-0812">Transmembrane</keyword>
<organism evidence="2 3">
    <name type="scientific">Heterodermia speciosa</name>
    <dbReference type="NCBI Taxonomy" id="116794"/>
    <lineage>
        <taxon>Eukaryota</taxon>
        <taxon>Fungi</taxon>
        <taxon>Dikarya</taxon>
        <taxon>Ascomycota</taxon>
        <taxon>Pezizomycotina</taxon>
        <taxon>Lecanoromycetes</taxon>
        <taxon>OSLEUM clade</taxon>
        <taxon>Lecanoromycetidae</taxon>
        <taxon>Caliciales</taxon>
        <taxon>Physciaceae</taxon>
        <taxon>Heterodermia</taxon>
    </lineage>
</organism>
<feature type="transmembrane region" description="Helical" evidence="1">
    <location>
        <begin position="63"/>
        <end position="90"/>
    </location>
</feature>
<comment type="caution">
    <text evidence="2">The sequence shown here is derived from an EMBL/GenBank/DDBJ whole genome shotgun (WGS) entry which is preliminary data.</text>
</comment>
<keyword evidence="1" id="KW-0472">Membrane</keyword>
<evidence type="ECO:0000256" key="1">
    <source>
        <dbReference type="SAM" id="Phobius"/>
    </source>
</evidence>
<dbReference type="AlphaFoldDB" id="A0A8H3I7X6"/>
<reference evidence="2" key="1">
    <citation type="submission" date="2021-03" db="EMBL/GenBank/DDBJ databases">
        <authorList>
            <person name="Tagirdzhanova G."/>
        </authorList>
    </citation>
    <scope>NUCLEOTIDE SEQUENCE</scope>
</reference>
<keyword evidence="1" id="KW-1133">Transmembrane helix</keyword>
<dbReference type="PANTHER" id="PTHR35394">
    <property type="entry name" value="DUF3176 DOMAIN-CONTAINING PROTEIN"/>
    <property type="match status" value="1"/>
</dbReference>
<gene>
    <name evidence="2" type="ORF">HETSPECPRED_003706</name>
</gene>
<keyword evidence="3" id="KW-1185">Reference proteome</keyword>
<protein>
    <submittedName>
        <fullName evidence="2">Uncharacterized protein</fullName>
    </submittedName>
</protein>
<accession>A0A8H3I7X6</accession>
<evidence type="ECO:0000313" key="3">
    <source>
        <dbReference type="Proteomes" id="UP000664521"/>
    </source>
</evidence>
<feature type="transmembrane region" description="Helical" evidence="1">
    <location>
        <begin position="524"/>
        <end position="546"/>
    </location>
</feature>
<dbReference type="PANTHER" id="PTHR35394:SF5">
    <property type="entry name" value="DUF3176 DOMAIN-CONTAINING PROTEIN"/>
    <property type="match status" value="1"/>
</dbReference>
<sequence>MKPVSRLTSSYLVQSKNDASFNYSPINRVSQYDHGFPLLNTNVLPTPGQPKSRVPRKGLSATLLWWWPELLAALFAIFAFVSIVAVAAHFRGHSIQGVGLPSGLTLNGLIALLSTITRAALLTPIASALSQEVWLWLFEARMRPMRRRELRDLAISDEASRGAWGSLLLLRHIRRSWIAHAAAAVTILSLLFGTFTQQLITIKSFRVIETEHDGGSSLKPGNVPWSNFWGNWTSTRSDPDESMSPPLALKAAASSCFMSSTASPLTADCPTGNCTWPITPSLAICGGCVDSKFETFYNSTDTMYTYRMPSGYTANITDFNSEDGGVGFQIFQSEGFHYPANDSNTLYLANWEAVGAPAYATGFTHWQNKTIVASECALWMCVQSFDTRQTSANQSQTVTRSFSQVYPHTGDIYEYYSITNISFLDLPPEMNPPPSRNFSVNVGASVALIEYFETLFNGTIWLEEMEQEFSSEYAMGIWYASRDLDTWIQTLATSMTNVIRTMGEAEPEIQYDGTGYQLGYDVRWVWIVLPAILVVMSLLILVIIMVRTARSPVQPWKGSTLAFLFMNVDEGLREGAMAQMERYHGVEKVIGNSQVVLRRKMNGDWGFKQA</sequence>
<proteinExistence type="predicted"/>
<dbReference type="Pfam" id="PF11374">
    <property type="entry name" value="DUF3176"/>
    <property type="match status" value="1"/>
</dbReference>
<dbReference type="InterPro" id="IPR021514">
    <property type="entry name" value="DUF3176"/>
</dbReference>
<feature type="transmembrane region" description="Helical" evidence="1">
    <location>
        <begin position="110"/>
        <end position="138"/>
    </location>
</feature>
<dbReference type="Proteomes" id="UP000664521">
    <property type="component" value="Unassembled WGS sequence"/>
</dbReference>